<protein>
    <recommendedName>
        <fullName evidence="1">RCK C-terminal domain-containing protein</fullName>
    </recommendedName>
</protein>
<dbReference type="PANTHER" id="PTHR43833">
    <property type="entry name" value="POTASSIUM CHANNEL PROTEIN 2-RELATED-RELATED"/>
    <property type="match status" value="1"/>
</dbReference>
<dbReference type="InterPro" id="IPR050721">
    <property type="entry name" value="Trk_Ktr_HKT_K-transport"/>
</dbReference>
<reference evidence="2" key="1">
    <citation type="submission" date="2021-02" db="EMBL/GenBank/DDBJ databases">
        <authorList>
            <person name="Nowell W R."/>
        </authorList>
    </citation>
    <scope>NUCLEOTIDE SEQUENCE</scope>
</reference>
<proteinExistence type="predicted"/>
<dbReference type="EMBL" id="CAJNOK010002472">
    <property type="protein sequence ID" value="CAF0861568.1"/>
    <property type="molecule type" value="Genomic_DNA"/>
</dbReference>
<dbReference type="PROSITE" id="PS51202">
    <property type="entry name" value="RCK_C"/>
    <property type="match status" value="1"/>
</dbReference>
<gene>
    <name evidence="2" type="ORF">OVA965_LOCUS7662</name>
    <name evidence="3" type="ORF">TMI583_LOCUS7657</name>
</gene>
<dbReference type="Proteomes" id="UP000677228">
    <property type="component" value="Unassembled WGS sequence"/>
</dbReference>
<evidence type="ECO:0000313" key="2">
    <source>
        <dbReference type="EMBL" id="CAF0861568.1"/>
    </source>
</evidence>
<evidence type="ECO:0000313" key="4">
    <source>
        <dbReference type="Proteomes" id="UP000677228"/>
    </source>
</evidence>
<evidence type="ECO:0000259" key="1">
    <source>
        <dbReference type="PROSITE" id="PS51202"/>
    </source>
</evidence>
<dbReference type="AlphaFoldDB" id="A0A8S2DCC4"/>
<dbReference type="Pfam" id="PF02254">
    <property type="entry name" value="TrkA_N"/>
    <property type="match status" value="1"/>
</dbReference>
<sequence>MARSDYIVIGMGRFGIEVAARLKDFDKNVAIMDKDDNLIQRIGNRYDYAVVLDSTDIEALRDFGVSERSTVIVAIGDLDPSIMTCSALLELGVRNIFVKAVNIAHKRILASMSLHNVIIPEIDSAKKIAYQSVFRVGIDITGADESHSVVKIEVNNPIMTDKPLKTMDLKKKYNLIIIAIIRGGKMILPYGESKLFVGDEVMFLIDNLHINKAVKTFNIEPKMQRSSHSV</sequence>
<dbReference type="EMBL" id="CAJOBA010002472">
    <property type="protein sequence ID" value="CAF3646385.1"/>
    <property type="molecule type" value="Genomic_DNA"/>
</dbReference>
<dbReference type="PANTHER" id="PTHR43833:SF7">
    <property type="entry name" value="KTR SYSTEM POTASSIUM UPTAKE PROTEIN C"/>
    <property type="match status" value="1"/>
</dbReference>
<dbReference type="Gene3D" id="3.40.50.720">
    <property type="entry name" value="NAD(P)-binding Rossmann-like Domain"/>
    <property type="match status" value="1"/>
</dbReference>
<dbReference type="GO" id="GO:0008324">
    <property type="term" value="F:monoatomic cation transmembrane transporter activity"/>
    <property type="evidence" value="ECO:0007669"/>
    <property type="project" value="InterPro"/>
</dbReference>
<comment type="caution">
    <text evidence="2">The sequence shown here is derived from an EMBL/GenBank/DDBJ whole genome shotgun (WGS) entry which is preliminary data.</text>
</comment>
<accession>A0A8S2DCC4</accession>
<dbReference type="Pfam" id="PF02080">
    <property type="entry name" value="TrkA_C"/>
    <property type="match status" value="1"/>
</dbReference>
<dbReference type="InterPro" id="IPR036721">
    <property type="entry name" value="RCK_C_sf"/>
</dbReference>
<organism evidence="2 4">
    <name type="scientific">Didymodactylos carnosus</name>
    <dbReference type="NCBI Taxonomy" id="1234261"/>
    <lineage>
        <taxon>Eukaryota</taxon>
        <taxon>Metazoa</taxon>
        <taxon>Spiralia</taxon>
        <taxon>Gnathifera</taxon>
        <taxon>Rotifera</taxon>
        <taxon>Eurotatoria</taxon>
        <taxon>Bdelloidea</taxon>
        <taxon>Philodinida</taxon>
        <taxon>Philodinidae</taxon>
        <taxon>Didymodactylos</taxon>
    </lineage>
</organism>
<evidence type="ECO:0000313" key="3">
    <source>
        <dbReference type="EMBL" id="CAF3646385.1"/>
    </source>
</evidence>
<dbReference type="GO" id="GO:0006813">
    <property type="term" value="P:potassium ion transport"/>
    <property type="evidence" value="ECO:0007669"/>
    <property type="project" value="InterPro"/>
</dbReference>
<name>A0A8S2DCC4_9BILA</name>
<dbReference type="SUPFAM" id="SSF116726">
    <property type="entry name" value="TrkA C-terminal domain-like"/>
    <property type="match status" value="1"/>
</dbReference>
<dbReference type="SUPFAM" id="SSF51735">
    <property type="entry name" value="NAD(P)-binding Rossmann-fold domains"/>
    <property type="match status" value="1"/>
</dbReference>
<dbReference type="Gene3D" id="3.30.70.1450">
    <property type="entry name" value="Regulator of K+ conductance, C-terminal domain"/>
    <property type="match status" value="1"/>
</dbReference>
<feature type="domain" description="RCK C-terminal" evidence="1">
    <location>
        <begin position="135"/>
        <end position="219"/>
    </location>
</feature>
<dbReference type="Proteomes" id="UP000682733">
    <property type="component" value="Unassembled WGS sequence"/>
</dbReference>
<dbReference type="InterPro" id="IPR036291">
    <property type="entry name" value="NAD(P)-bd_dom_sf"/>
</dbReference>
<dbReference type="InterPro" id="IPR006037">
    <property type="entry name" value="RCK_C"/>
</dbReference>
<dbReference type="InterPro" id="IPR003148">
    <property type="entry name" value="RCK_N"/>
</dbReference>